<protein>
    <submittedName>
        <fullName evidence="8">DoxX family protein</fullName>
    </submittedName>
</protein>
<dbReference type="PANTHER" id="PTHR33452">
    <property type="entry name" value="OXIDOREDUCTASE CATD-RELATED"/>
    <property type="match status" value="1"/>
</dbReference>
<feature type="transmembrane region" description="Helical" evidence="7">
    <location>
        <begin position="111"/>
        <end position="131"/>
    </location>
</feature>
<dbReference type="RefSeq" id="WP_142898040.1">
    <property type="nucleotide sequence ID" value="NZ_ML660058.1"/>
</dbReference>
<evidence type="ECO:0000256" key="4">
    <source>
        <dbReference type="ARBA" id="ARBA00022692"/>
    </source>
</evidence>
<comment type="subcellular location">
    <subcellularLocation>
        <location evidence="1">Cell membrane</location>
        <topology evidence="1">Multi-pass membrane protein</topology>
    </subcellularLocation>
</comment>
<dbReference type="InterPro" id="IPR032808">
    <property type="entry name" value="DoxX"/>
</dbReference>
<keyword evidence="3" id="KW-1003">Cell membrane</keyword>
<dbReference type="Proteomes" id="UP000315252">
    <property type="component" value="Unassembled WGS sequence"/>
</dbReference>
<dbReference type="InterPro" id="IPR051907">
    <property type="entry name" value="DoxX-like_oxidoreductase"/>
</dbReference>
<keyword evidence="5 7" id="KW-1133">Transmembrane helix</keyword>
<evidence type="ECO:0000256" key="7">
    <source>
        <dbReference type="SAM" id="Phobius"/>
    </source>
</evidence>
<dbReference type="PANTHER" id="PTHR33452:SF1">
    <property type="entry name" value="INNER MEMBRANE PROTEIN YPHA-RELATED"/>
    <property type="match status" value="1"/>
</dbReference>
<evidence type="ECO:0000256" key="6">
    <source>
        <dbReference type="ARBA" id="ARBA00023136"/>
    </source>
</evidence>
<organism evidence="8 9">
    <name type="scientific">Denitrobaculum tricleocarpae</name>
    <dbReference type="NCBI Taxonomy" id="2591009"/>
    <lineage>
        <taxon>Bacteria</taxon>
        <taxon>Pseudomonadati</taxon>
        <taxon>Pseudomonadota</taxon>
        <taxon>Alphaproteobacteria</taxon>
        <taxon>Rhodospirillales</taxon>
        <taxon>Rhodospirillaceae</taxon>
        <taxon>Denitrobaculum</taxon>
    </lineage>
</organism>
<name>A0A545TKI1_9PROT</name>
<dbReference type="OrthoDB" id="8477763at2"/>
<dbReference type="GO" id="GO:0005886">
    <property type="term" value="C:plasma membrane"/>
    <property type="evidence" value="ECO:0007669"/>
    <property type="project" value="UniProtKB-SubCell"/>
</dbReference>
<keyword evidence="9" id="KW-1185">Reference proteome</keyword>
<reference evidence="8 9" key="1">
    <citation type="submission" date="2019-06" db="EMBL/GenBank/DDBJ databases">
        <title>Whole genome sequence for Rhodospirillaceae sp. R148.</title>
        <authorList>
            <person name="Wang G."/>
        </authorList>
    </citation>
    <scope>NUCLEOTIDE SEQUENCE [LARGE SCALE GENOMIC DNA]</scope>
    <source>
        <strain evidence="8 9">R148</strain>
    </source>
</reference>
<dbReference type="AlphaFoldDB" id="A0A545TKI1"/>
<keyword evidence="6 7" id="KW-0472">Membrane</keyword>
<accession>A0A545TKI1</accession>
<feature type="transmembrane region" description="Helical" evidence="7">
    <location>
        <begin position="219"/>
        <end position="252"/>
    </location>
</feature>
<keyword evidence="4 7" id="KW-0812">Transmembrane</keyword>
<sequence>MTFNFWGEVPTDVKAASANKIALLLRLGLGSVFLVGGWWKLSRAIDAAQSEALVTKYMAANGYINSFFDEYLFSGPDPFLTPLAFLTLLSAFELLSGIALLAGVFVRALSFIYAFLLWSFVIALPVVTVSGLESEVSSHFSPALLVQIRDIGLSGMCFILFALGSGSYSVDQRFLKRGMAPEQVNWNHYGLLLRLSVAAVFIVGGFFAGYGHIKSFVDIPVLLVAIGLVLASGHATRLAAIAAFAVIAWYSVGKLSFDATLWNNLNAIKREFAFLAAGWVLYAYQGGRAFRLDALFKSPMKTILGKSQQA</sequence>
<dbReference type="Pfam" id="PF07681">
    <property type="entry name" value="DoxX"/>
    <property type="match status" value="1"/>
</dbReference>
<feature type="transmembrane region" description="Helical" evidence="7">
    <location>
        <begin position="191"/>
        <end position="213"/>
    </location>
</feature>
<evidence type="ECO:0000256" key="5">
    <source>
        <dbReference type="ARBA" id="ARBA00022989"/>
    </source>
</evidence>
<feature type="transmembrane region" description="Helical" evidence="7">
    <location>
        <begin position="151"/>
        <end position="170"/>
    </location>
</feature>
<comment type="caution">
    <text evidence="8">The sequence shown here is derived from an EMBL/GenBank/DDBJ whole genome shotgun (WGS) entry which is preliminary data.</text>
</comment>
<evidence type="ECO:0000256" key="1">
    <source>
        <dbReference type="ARBA" id="ARBA00004651"/>
    </source>
</evidence>
<gene>
    <name evidence="8" type="ORF">FKG95_19215</name>
</gene>
<evidence type="ECO:0000313" key="9">
    <source>
        <dbReference type="Proteomes" id="UP000315252"/>
    </source>
</evidence>
<evidence type="ECO:0000256" key="2">
    <source>
        <dbReference type="ARBA" id="ARBA00006679"/>
    </source>
</evidence>
<proteinExistence type="inferred from homology"/>
<comment type="similarity">
    <text evidence="2">Belongs to the DoxX family.</text>
</comment>
<feature type="transmembrane region" description="Helical" evidence="7">
    <location>
        <begin position="79"/>
        <end position="104"/>
    </location>
</feature>
<evidence type="ECO:0000313" key="8">
    <source>
        <dbReference type="EMBL" id="TQV77696.1"/>
    </source>
</evidence>
<dbReference type="EMBL" id="VHSH01000007">
    <property type="protein sequence ID" value="TQV77696.1"/>
    <property type="molecule type" value="Genomic_DNA"/>
</dbReference>
<feature type="transmembrane region" description="Helical" evidence="7">
    <location>
        <begin position="21"/>
        <end position="39"/>
    </location>
</feature>
<evidence type="ECO:0000256" key="3">
    <source>
        <dbReference type="ARBA" id="ARBA00022475"/>
    </source>
</evidence>